<evidence type="ECO:0000313" key="1">
    <source>
        <dbReference type="EMBL" id="KZR98740.1"/>
    </source>
</evidence>
<feature type="non-terminal residue" evidence="1">
    <location>
        <position position="1"/>
    </location>
</feature>
<dbReference type="Proteomes" id="UP000076858">
    <property type="component" value="Unassembled WGS sequence"/>
</dbReference>
<dbReference type="Gene3D" id="1.25.40.20">
    <property type="entry name" value="Ankyrin repeat-containing domain"/>
    <property type="match status" value="1"/>
</dbReference>
<dbReference type="SUPFAM" id="SSF48403">
    <property type="entry name" value="Ankyrin repeat"/>
    <property type="match status" value="1"/>
</dbReference>
<name>A0A162BXQ6_9CRUS</name>
<keyword evidence="2" id="KW-1185">Reference proteome</keyword>
<dbReference type="EMBL" id="LRGB01015990">
    <property type="protein sequence ID" value="KZR98740.1"/>
    <property type="molecule type" value="Genomic_DNA"/>
</dbReference>
<proteinExistence type="predicted"/>
<dbReference type="InterPro" id="IPR036770">
    <property type="entry name" value="Ankyrin_rpt-contain_sf"/>
</dbReference>
<organism evidence="1 2">
    <name type="scientific">Daphnia magna</name>
    <dbReference type="NCBI Taxonomy" id="35525"/>
    <lineage>
        <taxon>Eukaryota</taxon>
        <taxon>Metazoa</taxon>
        <taxon>Ecdysozoa</taxon>
        <taxon>Arthropoda</taxon>
        <taxon>Crustacea</taxon>
        <taxon>Branchiopoda</taxon>
        <taxon>Diplostraca</taxon>
        <taxon>Cladocera</taxon>
        <taxon>Anomopoda</taxon>
        <taxon>Daphniidae</taxon>
        <taxon>Daphnia</taxon>
    </lineage>
</organism>
<evidence type="ECO:0000313" key="2">
    <source>
        <dbReference type="Proteomes" id="UP000076858"/>
    </source>
</evidence>
<feature type="non-terminal residue" evidence="1">
    <location>
        <position position="191"/>
    </location>
</feature>
<protein>
    <submittedName>
        <fullName evidence="1">Uncharacterized protein</fullName>
    </submittedName>
</protein>
<dbReference type="AlphaFoldDB" id="A0A162BXQ6"/>
<gene>
    <name evidence="1" type="ORF">APZ42_005705</name>
</gene>
<accession>A0A162BXQ6</accession>
<sequence length="191" mass="21239">LVNELWTIKYGGQYNKSPEIAREIIGLVANCKITEEVWSAILNQFESQLELLLLQIVKSSACNAPKLTRMLLKRNGSLLELQVMVSTRSTPYDAFDGLYPANEKMRILVNELNKAKETMRILLEADVNATVDSVKLGYLAIQYAATKESSSAPKIIEVLLEHGASPSSNGYTAFLVAARNEGHYALEMMKQ</sequence>
<reference evidence="1 2" key="1">
    <citation type="submission" date="2016-03" db="EMBL/GenBank/DDBJ databases">
        <title>EvidentialGene: Evidence-directed Construction of Genes on Genomes.</title>
        <authorList>
            <person name="Gilbert D.G."/>
            <person name="Choi J.-H."/>
            <person name="Mockaitis K."/>
            <person name="Colbourne J."/>
            <person name="Pfrender M."/>
        </authorList>
    </citation>
    <scope>NUCLEOTIDE SEQUENCE [LARGE SCALE GENOMIC DNA]</scope>
    <source>
        <strain evidence="1 2">Xinb3</strain>
        <tissue evidence="1">Complete organism</tissue>
    </source>
</reference>
<comment type="caution">
    <text evidence="1">The sequence shown here is derived from an EMBL/GenBank/DDBJ whole genome shotgun (WGS) entry which is preliminary data.</text>
</comment>